<protein>
    <submittedName>
        <fullName evidence="3">Thioesterase</fullName>
    </submittedName>
</protein>
<dbReference type="SUPFAM" id="SSF54637">
    <property type="entry name" value="Thioesterase/thiol ester dehydrase-isomerase"/>
    <property type="match status" value="1"/>
</dbReference>
<dbReference type="InterPro" id="IPR025540">
    <property type="entry name" value="FlK"/>
</dbReference>
<reference evidence="3" key="1">
    <citation type="journal article" date="2014" name="Int. J. Syst. Evol. Microbiol.">
        <title>Complete genome sequence of Corynebacterium casei LMG S-19264T (=DSM 44701T), isolated from a smear-ripened cheese.</title>
        <authorList>
            <consortium name="US DOE Joint Genome Institute (JGI-PGF)"/>
            <person name="Walter F."/>
            <person name="Albersmeier A."/>
            <person name="Kalinowski J."/>
            <person name="Ruckert C."/>
        </authorList>
    </citation>
    <scope>NUCLEOTIDE SEQUENCE</scope>
    <source>
        <strain evidence="3">JCM 14719</strain>
    </source>
</reference>
<dbReference type="AlphaFoldDB" id="A0A8J3FAT1"/>
<sequence>MKPGLAVGHKETIAVTVTEEMCAGFGGKRIHPVLSTVSMVYYLEWAGRKVIEPFLEDGEEGIGAAISVEHRAPAPVGKRVTFTAEAIEVTPKRVVCRVWAEHDKAVVGEGVFTQVILPKARIEERIHAMA</sequence>
<evidence type="ECO:0000259" key="2">
    <source>
        <dbReference type="Pfam" id="PF22636"/>
    </source>
</evidence>
<dbReference type="InterPro" id="IPR054485">
    <property type="entry name" value="FlK-like_dom"/>
</dbReference>
<dbReference type="Pfam" id="PF22636">
    <property type="entry name" value="FlK"/>
    <property type="match status" value="1"/>
</dbReference>
<dbReference type="PANTHER" id="PTHR36934:SF1">
    <property type="entry name" value="THIOESTERASE DOMAIN-CONTAINING PROTEIN"/>
    <property type="match status" value="1"/>
</dbReference>
<dbReference type="Proteomes" id="UP000637720">
    <property type="component" value="Unassembled WGS sequence"/>
</dbReference>
<dbReference type="InterPro" id="IPR029069">
    <property type="entry name" value="HotDog_dom_sf"/>
</dbReference>
<feature type="domain" description="Fluoroacetyl-CoA-specific thioesterase-like" evidence="2">
    <location>
        <begin position="17"/>
        <end position="119"/>
    </location>
</feature>
<organism evidence="3 4">
    <name type="scientific">Calditerricola satsumensis</name>
    <dbReference type="NCBI Taxonomy" id="373054"/>
    <lineage>
        <taxon>Bacteria</taxon>
        <taxon>Bacillati</taxon>
        <taxon>Bacillota</taxon>
        <taxon>Bacilli</taxon>
        <taxon>Bacillales</taxon>
        <taxon>Bacillaceae</taxon>
        <taxon>Calditerricola</taxon>
    </lineage>
</organism>
<comment type="caution">
    <text evidence="3">The sequence shown here is derived from an EMBL/GenBank/DDBJ whole genome shotgun (WGS) entry which is preliminary data.</text>
</comment>
<dbReference type="EMBL" id="BMOF01000016">
    <property type="protein sequence ID" value="GGJ98478.1"/>
    <property type="molecule type" value="Genomic_DNA"/>
</dbReference>
<dbReference type="PANTHER" id="PTHR36934">
    <property type="entry name" value="BLR0278 PROTEIN"/>
    <property type="match status" value="1"/>
</dbReference>
<evidence type="ECO:0000256" key="1">
    <source>
        <dbReference type="PIRSR" id="PIRSR014972-1"/>
    </source>
</evidence>
<reference evidence="3" key="2">
    <citation type="submission" date="2020-09" db="EMBL/GenBank/DDBJ databases">
        <authorList>
            <person name="Sun Q."/>
            <person name="Ohkuma M."/>
        </authorList>
    </citation>
    <scope>NUCLEOTIDE SEQUENCE</scope>
    <source>
        <strain evidence="3">JCM 14719</strain>
    </source>
</reference>
<feature type="active site" evidence="1">
    <location>
        <position position="36"/>
    </location>
</feature>
<gene>
    <name evidence="3" type="ORF">GCM10007043_10530</name>
</gene>
<accession>A0A8J3FAT1</accession>
<proteinExistence type="predicted"/>
<feature type="active site" evidence="1">
    <location>
        <position position="44"/>
    </location>
</feature>
<feature type="active site" evidence="1">
    <location>
        <position position="70"/>
    </location>
</feature>
<evidence type="ECO:0000313" key="3">
    <source>
        <dbReference type="EMBL" id="GGJ98478.1"/>
    </source>
</evidence>
<name>A0A8J3FAT1_9BACI</name>
<dbReference type="RefSeq" id="WP_157057870.1">
    <property type="nucleotide sequence ID" value="NZ_BMOF01000016.1"/>
</dbReference>
<evidence type="ECO:0000313" key="4">
    <source>
        <dbReference type="Proteomes" id="UP000637720"/>
    </source>
</evidence>
<dbReference type="PIRSF" id="PIRSF014972">
    <property type="entry name" value="FlK"/>
    <property type="match status" value="1"/>
</dbReference>
<dbReference type="Gene3D" id="3.10.129.10">
    <property type="entry name" value="Hotdog Thioesterase"/>
    <property type="match status" value="1"/>
</dbReference>
<keyword evidence="4" id="KW-1185">Reference proteome</keyword>